<dbReference type="InterPro" id="IPR000719">
    <property type="entry name" value="Prot_kinase_dom"/>
</dbReference>
<keyword evidence="8 12" id="KW-0067">ATP-binding</keyword>
<dbReference type="GO" id="GO:0016020">
    <property type="term" value="C:membrane"/>
    <property type="evidence" value="ECO:0007669"/>
    <property type="project" value="UniProtKB-SubCell"/>
</dbReference>
<reference evidence="16" key="1">
    <citation type="submission" date="2025-08" db="UniProtKB">
        <authorList>
            <consortium name="RefSeq"/>
        </authorList>
    </citation>
    <scope>IDENTIFICATION</scope>
    <source>
        <strain evidence="16">OHB3-1</strain>
    </source>
</reference>
<dbReference type="InterPro" id="IPR001245">
    <property type="entry name" value="Ser-Thr/Tyr_kinase_cat_dom"/>
</dbReference>
<dbReference type="Proteomes" id="UP000504603">
    <property type="component" value="Unplaced"/>
</dbReference>
<evidence type="ECO:0000256" key="5">
    <source>
        <dbReference type="ARBA" id="ARBA00022729"/>
    </source>
</evidence>
<evidence type="ECO:0000313" key="15">
    <source>
        <dbReference type="Proteomes" id="UP000504603"/>
    </source>
</evidence>
<dbReference type="Gene3D" id="1.10.510.10">
    <property type="entry name" value="Transferase(Phosphotransferase) domain 1"/>
    <property type="match status" value="1"/>
</dbReference>
<evidence type="ECO:0000256" key="9">
    <source>
        <dbReference type="ARBA" id="ARBA00022989"/>
    </source>
</evidence>
<keyword evidence="10 13" id="KW-0472">Membrane</keyword>
<keyword evidence="4 13" id="KW-0812">Transmembrane</keyword>
<evidence type="ECO:0000259" key="14">
    <source>
        <dbReference type="PROSITE" id="PS50011"/>
    </source>
</evidence>
<dbReference type="OrthoDB" id="4062651at2759"/>
<evidence type="ECO:0000256" key="1">
    <source>
        <dbReference type="ARBA" id="ARBA00004479"/>
    </source>
</evidence>
<protein>
    <submittedName>
        <fullName evidence="16">Rust resistance kinase Lr10-like isoform X1</fullName>
    </submittedName>
</protein>
<keyword evidence="6 12" id="KW-0547">Nucleotide-binding</keyword>
<keyword evidence="5" id="KW-0732">Signal</keyword>
<organism evidence="15 16">
    <name type="scientific">Momordica charantia</name>
    <name type="common">Bitter gourd</name>
    <name type="synonym">Balsam pear</name>
    <dbReference type="NCBI Taxonomy" id="3673"/>
    <lineage>
        <taxon>Eukaryota</taxon>
        <taxon>Viridiplantae</taxon>
        <taxon>Streptophyta</taxon>
        <taxon>Embryophyta</taxon>
        <taxon>Tracheophyta</taxon>
        <taxon>Spermatophyta</taxon>
        <taxon>Magnoliopsida</taxon>
        <taxon>eudicotyledons</taxon>
        <taxon>Gunneridae</taxon>
        <taxon>Pentapetalae</taxon>
        <taxon>rosids</taxon>
        <taxon>fabids</taxon>
        <taxon>Cucurbitales</taxon>
        <taxon>Cucurbitaceae</taxon>
        <taxon>Momordiceae</taxon>
        <taxon>Momordica</taxon>
    </lineage>
</organism>
<dbReference type="AlphaFoldDB" id="A0A6J1C413"/>
<proteinExistence type="predicted"/>
<keyword evidence="9 13" id="KW-1133">Transmembrane helix</keyword>
<dbReference type="InterPro" id="IPR045874">
    <property type="entry name" value="LRK10/LRL21-25-like"/>
</dbReference>
<evidence type="ECO:0000256" key="13">
    <source>
        <dbReference type="SAM" id="Phobius"/>
    </source>
</evidence>
<evidence type="ECO:0000313" key="16">
    <source>
        <dbReference type="RefSeq" id="XP_022136485.1"/>
    </source>
</evidence>
<feature type="transmembrane region" description="Helical" evidence="13">
    <location>
        <begin position="135"/>
        <end position="156"/>
    </location>
</feature>
<dbReference type="PROSITE" id="PS50011">
    <property type="entry name" value="PROTEIN_KINASE_DOM"/>
    <property type="match status" value="1"/>
</dbReference>
<sequence>MRALKVMVSNIQRQRNFPISLAPKATIHGDRSDGKMIQMLQLWRQLLGYSTEKGPYSNFLRLPNSSSSSIKSLPDTRLPWRIEIEAVFSFYFFSTQCSLSLSMASVAAAWLIGIIIVLCQVSTPSAQGGNPTSVIIALSVVCSVVGFLILVAIGIFSYKFAKNVVPDVVKEWRNTSTPPPDPAPAPAENRDVMEIFLLEIADESPVRFTAQQLRAFTSNYSTRLGSGGFGDVYKGQFPNGVEIAVKILKRNSEKKAEEQFMAEMRTIGRTRHRNLVRLYGFCYDEFVSALVLEYMENGSLDRFLYGKRNYEIVWEKLQEIAIGTARGIAYLHEECERRIIHYDIKPANILLDANFSPRVGDFGLANLCNRDNTHVSLTEYRGTPGYSAPELLMFNFPVTFKCDVYSFGMVLFEIVGRRKNATVGPSGSIDWFPIQVWERFEKGELAETGSDCDVEEDGERKKAVERMCTVALWCVQDSPEDRPPMSTVAKMLEGSVEIMPPPKPFQYMFPISSESSAVAIAMESDQTNSGSTSSYSMSKGSLHTWYKDSAPILRTSKT</sequence>
<keyword evidence="15" id="KW-1185">Reference proteome</keyword>
<evidence type="ECO:0000256" key="4">
    <source>
        <dbReference type="ARBA" id="ARBA00022692"/>
    </source>
</evidence>
<keyword evidence="2" id="KW-0723">Serine/threonine-protein kinase</keyword>
<dbReference type="SMART" id="SM00220">
    <property type="entry name" value="S_TKc"/>
    <property type="match status" value="1"/>
</dbReference>
<dbReference type="InterPro" id="IPR008271">
    <property type="entry name" value="Ser/Thr_kinase_AS"/>
</dbReference>
<feature type="domain" description="Protein kinase" evidence="14">
    <location>
        <begin position="218"/>
        <end position="506"/>
    </location>
</feature>
<evidence type="ECO:0000256" key="12">
    <source>
        <dbReference type="PROSITE-ProRule" id="PRU10141"/>
    </source>
</evidence>
<dbReference type="InterPro" id="IPR011009">
    <property type="entry name" value="Kinase-like_dom_sf"/>
</dbReference>
<dbReference type="Gene3D" id="3.30.200.20">
    <property type="entry name" value="Phosphorylase Kinase, domain 1"/>
    <property type="match status" value="1"/>
</dbReference>
<dbReference type="FunFam" id="1.10.510.10:FF:000384">
    <property type="entry name" value="G-type lectin S-receptor-like serine/threonine-protein kinase"/>
    <property type="match status" value="1"/>
</dbReference>
<dbReference type="SUPFAM" id="SSF56112">
    <property type="entry name" value="Protein kinase-like (PK-like)"/>
    <property type="match status" value="1"/>
</dbReference>
<name>A0A6J1C413_MOMCH</name>
<dbReference type="RefSeq" id="XP_022136485.1">
    <property type="nucleotide sequence ID" value="XM_022280793.1"/>
</dbReference>
<dbReference type="Pfam" id="PF07714">
    <property type="entry name" value="PK_Tyr_Ser-Thr"/>
    <property type="match status" value="1"/>
</dbReference>
<evidence type="ECO:0000256" key="2">
    <source>
        <dbReference type="ARBA" id="ARBA00022527"/>
    </source>
</evidence>
<keyword evidence="7" id="KW-0418">Kinase</keyword>
<dbReference type="InterPro" id="IPR017441">
    <property type="entry name" value="Protein_kinase_ATP_BS"/>
</dbReference>
<gene>
    <name evidence="16" type="primary">LOC111008185</name>
</gene>
<evidence type="ECO:0000256" key="11">
    <source>
        <dbReference type="ARBA" id="ARBA00023180"/>
    </source>
</evidence>
<dbReference type="PROSITE" id="PS00108">
    <property type="entry name" value="PROTEIN_KINASE_ST"/>
    <property type="match status" value="1"/>
</dbReference>
<dbReference type="GeneID" id="111008185"/>
<dbReference type="CDD" id="cd14066">
    <property type="entry name" value="STKc_IRAK"/>
    <property type="match status" value="1"/>
</dbReference>
<dbReference type="PANTHER" id="PTHR27009">
    <property type="entry name" value="RUST RESISTANCE KINASE LR10-RELATED"/>
    <property type="match status" value="1"/>
</dbReference>
<evidence type="ECO:0000256" key="6">
    <source>
        <dbReference type="ARBA" id="ARBA00022741"/>
    </source>
</evidence>
<comment type="subcellular location">
    <subcellularLocation>
        <location evidence="1">Membrane</location>
        <topology evidence="1">Single-pass type I membrane protein</topology>
    </subcellularLocation>
</comment>
<dbReference type="GO" id="GO:0005524">
    <property type="term" value="F:ATP binding"/>
    <property type="evidence" value="ECO:0007669"/>
    <property type="project" value="UniProtKB-UniRule"/>
</dbReference>
<dbReference type="GO" id="GO:0004674">
    <property type="term" value="F:protein serine/threonine kinase activity"/>
    <property type="evidence" value="ECO:0007669"/>
    <property type="project" value="UniProtKB-KW"/>
</dbReference>
<evidence type="ECO:0000256" key="8">
    <source>
        <dbReference type="ARBA" id="ARBA00022840"/>
    </source>
</evidence>
<evidence type="ECO:0000256" key="7">
    <source>
        <dbReference type="ARBA" id="ARBA00022777"/>
    </source>
</evidence>
<feature type="binding site" evidence="12">
    <location>
        <position position="246"/>
    </location>
    <ligand>
        <name>ATP</name>
        <dbReference type="ChEBI" id="CHEBI:30616"/>
    </ligand>
</feature>
<evidence type="ECO:0000256" key="3">
    <source>
        <dbReference type="ARBA" id="ARBA00022679"/>
    </source>
</evidence>
<feature type="transmembrane region" description="Helical" evidence="13">
    <location>
        <begin position="99"/>
        <end position="123"/>
    </location>
</feature>
<dbReference type="PROSITE" id="PS00107">
    <property type="entry name" value="PROTEIN_KINASE_ATP"/>
    <property type="match status" value="1"/>
</dbReference>
<keyword evidence="3" id="KW-0808">Transferase</keyword>
<keyword evidence="11" id="KW-0325">Glycoprotein</keyword>
<dbReference type="KEGG" id="mcha:111008185"/>
<evidence type="ECO:0000256" key="10">
    <source>
        <dbReference type="ARBA" id="ARBA00023136"/>
    </source>
</evidence>
<accession>A0A6J1C413</accession>